<proteinExistence type="inferred from homology"/>
<sequence>MLNKKEQQEILSLVQSTKPLIFAELKDEHVTVKGAADYVTNVDFAVQEYMKAELKKRFPEIPLIAEEKENKNLKREGTYWILDPIDGTTNLIYGYQMSAVALALYEKGEITFGAVYNPFHEELFYGARGEGAFLNGKKIQVSPLKDLKDAVISFGSSPYEKERAKDLFPLFYKIFMHCADFRRTGSAELDLCYVACGRHHGFLEQYLKPWDYAAGSLILSEAGGLASTWDGSPLPFLENADVLAVTRDLKESLQALVKEEKPDGVR</sequence>
<dbReference type="InterPro" id="IPR020550">
    <property type="entry name" value="Inositol_monophosphatase_CS"/>
</dbReference>
<dbReference type="SUPFAM" id="SSF56655">
    <property type="entry name" value="Carbohydrate phosphatase"/>
    <property type="match status" value="1"/>
</dbReference>
<evidence type="ECO:0000256" key="5">
    <source>
        <dbReference type="ARBA" id="ARBA00022842"/>
    </source>
</evidence>
<evidence type="ECO:0000256" key="4">
    <source>
        <dbReference type="ARBA" id="ARBA00022801"/>
    </source>
</evidence>
<keyword evidence="4 7" id="KW-0378">Hydrolase</keyword>
<feature type="binding site" evidence="6">
    <location>
        <position position="83"/>
    </location>
    <ligand>
        <name>Mg(2+)</name>
        <dbReference type="ChEBI" id="CHEBI:18420"/>
        <label>1</label>
        <note>catalytic</note>
    </ligand>
</feature>
<dbReference type="Proteomes" id="UP000823842">
    <property type="component" value="Unassembled WGS sequence"/>
</dbReference>
<dbReference type="EMBL" id="DWYZ01000265">
    <property type="protein sequence ID" value="HJB29864.1"/>
    <property type="molecule type" value="Genomic_DNA"/>
</dbReference>
<dbReference type="GO" id="GO:0046854">
    <property type="term" value="P:phosphatidylinositol phosphate biosynthetic process"/>
    <property type="evidence" value="ECO:0007669"/>
    <property type="project" value="InterPro"/>
</dbReference>
<evidence type="ECO:0000256" key="1">
    <source>
        <dbReference type="ARBA" id="ARBA00001033"/>
    </source>
</evidence>
<dbReference type="Gene3D" id="3.30.540.10">
    <property type="entry name" value="Fructose-1,6-Bisphosphatase, subunit A, domain 1"/>
    <property type="match status" value="1"/>
</dbReference>
<dbReference type="AlphaFoldDB" id="A0A9D2RXT2"/>
<feature type="binding site" evidence="6">
    <location>
        <position position="86"/>
    </location>
    <ligand>
        <name>Mg(2+)</name>
        <dbReference type="ChEBI" id="CHEBI:18420"/>
        <label>1</label>
        <note>catalytic</note>
    </ligand>
</feature>
<dbReference type="EC" id="3.1.3.25" evidence="7"/>
<dbReference type="InterPro" id="IPR033942">
    <property type="entry name" value="IMPase"/>
</dbReference>
<comment type="catalytic activity">
    <reaction evidence="1 7">
        <text>a myo-inositol phosphate + H2O = myo-inositol + phosphate</text>
        <dbReference type="Rhea" id="RHEA:24056"/>
        <dbReference type="ChEBI" id="CHEBI:15377"/>
        <dbReference type="ChEBI" id="CHEBI:17268"/>
        <dbReference type="ChEBI" id="CHEBI:43474"/>
        <dbReference type="ChEBI" id="CHEBI:84139"/>
        <dbReference type="EC" id="3.1.3.25"/>
    </reaction>
</comment>
<reference evidence="8" key="1">
    <citation type="journal article" date="2021" name="PeerJ">
        <title>Extensive microbial diversity within the chicken gut microbiome revealed by metagenomics and culture.</title>
        <authorList>
            <person name="Gilroy R."/>
            <person name="Ravi A."/>
            <person name="Getino M."/>
            <person name="Pursley I."/>
            <person name="Horton D.L."/>
            <person name="Alikhan N.F."/>
            <person name="Baker D."/>
            <person name="Gharbi K."/>
            <person name="Hall N."/>
            <person name="Watson M."/>
            <person name="Adriaenssens E.M."/>
            <person name="Foster-Nyarko E."/>
            <person name="Jarju S."/>
            <person name="Secka A."/>
            <person name="Antonio M."/>
            <person name="Oren A."/>
            <person name="Chaudhuri R.R."/>
            <person name="La Ragione R."/>
            <person name="Hildebrand F."/>
            <person name="Pallen M.J."/>
        </authorList>
    </citation>
    <scope>NUCLEOTIDE SEQUENCE</scope>
    <source>
        <strain evidence="8">ChiSjej1B19-5720</strain>
    </source>
</reference>
<keyword evidence="3 6" id="KW-0479">Metal-binding</keyword>
<comment type="similarity">
    <text evidence="7">Belongs to the inositol monophosphatase superfamily.</text>
</comment>
<dbReference type="Pfam" id="PF00459">
    <property type="entry name" value="Inositol_P"/>
    <property type="match status" value="1"/>
</dbReference>
<feature type="binding site" evidence="6">
    <location>
        <position position="66"/>
    </location>
    <ligand>
        <name>Mg(2+)</name>
        <dbReference type="ChEBI" id="CHEBI:18420"/>
        <label>1</label>
        <note>catalytic</note>
    </ligand>
</feature>
<dbReference type="GO" id="GO:0008934">
    <property type="term" value="F:inositol monophosphate 1-phosphatase activity"/>
    <property type="evidence" value="ECO:0007669"/>
    <property type="project" value="InterPro"/>
</dbReference>
<feature type="binding site" evidence="6">
    <location>
        <position position="85"/>
    </location>
    <ligand>
        <name>Mg(2+)</name>
        <dbReference type="ChEBI" id="CHEBI:18420"/>
        <label>1</label>
        <note>catalytic</note>
    </ligand>
</feature>
<keyword evidence="5 6" id="KW-0460">Magnesium</keyword>
<dbReference type="PROSITE" id="PS00630">
    <property type="entry name" value="IMP_2"/>
    <property type="match status" value="1"/>
</dbReference>
<dbReference type="InterPro" id="IPR000760">
    <property type="entry name" value="Inositol_monophosphatase-like"/>
</dbReference>
<reference evidence="8" key="2">
    <citation type="submission" date="2021-04" db="EMBL/GenBank/DDBJ databases">
        <authorList>
            <person name="Gilroy R."/>
        </authorList>
    </citation>
    <scope>NUCLEOTIDE SEQUENCE</scope>
    <source>
        <strain evidence="8">ChiSjej1B19-5720</strain>
    </source>
</reference>
<dbReference type="PANTHER" id="PTHR20854:SF4">
    <property type="entry name" value="INOSITOL-1-MONOPHOSPHATASE-RELATED"/>
    <property type="match status" value="1"/>
</dbReference>
<evidence type="ECO:0000313" key="8">
    <source>
        <dbReference type="EMBL" id="HJB29864.1"/>
    </source>
</evidence>
<evidence type="ECO:0000256" key="2">
    <source>
        <dbReference type="ARBA" id="ARBA00001946"/>
    </source>
</evidence>
<protein>
    <recommendedName>
        <fullName evidence="7">Inositol-1-monophosphatase</fullName>
        <ecNumber evidence="7">3.1.3.25</ecNumber>
    </recommendedName>
</protein>
<accession>A0A9D2RXT2</accession>
<dbReference type="GO" id="GO:0046872">
    <property type="term" value="F:metal ion binding"/>
    <property type="evidence" value="ECO:0007669"/>
    <property type="project" value="UniProtKB-KW"/>
</dbReference>
<evidence type="ECO:0000256" key="7">
    <source>
        <dbReference type="RuleBase" id="RU364068"/>
    </source>
</evidence>
<evidence type="ECO:0000313" key="9">
    <source>
        <dbReference type="Proteomes" id="UP000823842"/>
    </source>
</evidence>
<dbReference type="PANTHER" id="PTHR20854">
    <property type="entry name" value="INOSITOL MONOPHOSPHATASE"/>
    <property type="match status" value="1"/>
</dbReference>
<evidence type="ECO:0000256" key="6">
    <source>
        <dbReference type="PIRSR" id="PIRSR600760-2"/>
    </source>
</evidence>
<feature type="binding site" evidence="6">
    <location>
        <position position="211"/>
    </location>
    <ligand>
        <name>Mg(2+)</name>
        <dbReference type="ChEBI" id="CHEBI:18420"/>
        <label>1</label>
        <note>catalytic</note>
    </ligand>
</feature>
<dbReference type="InterPro" id="IPR022337">
    <property type="entry name" value="Inositol_monophosphatase_SuhB"/>
</dbReference>
<dbReference type="Gene3D" id="3.40.190.80">
    <property type="match status" value="1"/>
</dbReference>
<dbReference type="PRINTS" id="PR00377">
    <property type="entry name" value="IMPHPHTASES"/>
</dbReference>
<dbReference type="GO" id="GO:0007165">
    <property type="term" value="P:signal transduction"/>
    <property type="evidence" value="ECO:0007669"/>
    <property type="project" value="TreeGrafter"/>
</dbReference>
<organism evidence="8 9">
    <name type="scientific">Candidatus Blautia faecavium</name>
    <dbReference type="NCBI Taxonomy" id="2838487"/>
    <lineage>
        <taxon>Bacteria</taxon>
        <taxon>Bacillati</taxon>
        <taxon>Bacillota</taxon>
        <taxon>Clostridia</taxon>
        <taxon>Lachnospirales</taxon>
        <taxon>Lachnospiraceae</taxon>
        <taxon>Blautia</taxon>
    </lineage>
</organism>
<evidence type="ECO:0000256" key="3">
    <source>
        <dbReference type="ARBA" id="ARBA00022723"/>
    </source>
</evidence>
<dbReference type="CDD" id="cd01639">
    <property type="entry name" value="IMPase"/>
    <property type="match status" value="1"/>
</dbReference>
<name>A0A9D2RXT2_9FIRM</name>
<dbReference type="GO" id="GO:0006020">
    <property type="term" value="P:inositol metabolic process"/>
    <property type="evidence" value="ECO:0007669"/>
    <property type="project" value="TreeGrafter"/>
</dbReference>
<dbReference type="PRINTS" id="PR01959">
    <property type="entry name" value="SBIMPHPHTASE"/>
</dbReference>
<comment type="caution">
    <text evidence="8">The sequence shown here is derived from an EMBL/GenBank/DDBJ whole genome shotgun (WGS) entry which is preliminary data.</text>
</comment>
<comment type="cofactor">
    <cofactor evidence="2 6 7">
        <name>Mg(2+)</name>
        <dbReference type="ChEBI" id="CHEBI:18420"/>
    </cofactor>
</comment>
<gene>
    <name evidence="8" type="ORF">IAA06_13910</name>
</gene>